<evidence type="ECO:0000313" key="1">
    <source>
        <dbReference type="EMBL" id="ENU24962.1"/>
    </source>
</evidence>
<proteinExistence type="predicted"/>
<gene>
    <name evidence="1" type="ORF">F993_00346</name>
</gene>
<accession>A0ABN0JIE1</accession>
<dbReference type="EMBL" id="APOI01000007">
    <property type="protein sequence ID" value="ENU24962.1"/>
    <property type="molecule type" value="Genomic_DNA"/>
</dbReference>
<evidence type="ECO:0000313" key="2">
    <source>
        <dbReference type="Proteomes" id="UP000013034"/>
    </source>
</evidence>
<dbReference type="Proteomes" id="UP000013034">
    <property type="component" value="Unassembled WGS sequence"/>
</dbReference>
<sequence length="31" mass="3604">MQWPNLKPEVNLENALISNNMLILIQARILN</sequence>
<protein>
    <submittedName>
        <fullName evidence="1">Uncharacterized protein</fullName>
    </submittedName>
</protein>
<reference evidence="1 2" key="1">
    <citation type="submission" date="2013-02" db="EMBL/GenBank/DDBJ databases">
        <title>The Genome Sequence of Acinetobacter sp. NIPH 809.</title>
        <authorList>
            <consortium name="The Broad Institute Genome Sequencing Platform"/>
            <consortium name="The Broad Institute Genome Sequencing Center for Infectious Disease"/>
            <person name="Cerqueira G."/>
            <person name="Feldgarden M."/>
            <person name="Courvalin P."/>
            <person name="Perichon B."/>
            <person name="Grillot-Courvalin C."/>
            <person name="Clermont D."/>
            <person name="Rocha E."/>
            <person name="Yoon E.-J."/>
            <person name="Nemec A."/>
            <person name="Walker B."/>
            <person name="Young S.K."/>
            <person name="Zeng Q."/>
            <person name="Gargeya S."/>
            <person name="Fitzgerald M."/>
            <person name="Haas B."/>
            <person name="Abouelleil A."/>
            <person name="Alvarado L."/>
            <person name="Arachchi H.M."/>
            <person name="Berlin A.M."/>
            <person name="Chapman S.B."/>
            <person name="Dewar J."/>
            <person name="Goldberg J."/>
            <person name="Griggs A."/>
            <person name="Gujja S."/>
            <person name="Hansen M."/>
            <person name="Howarth C."/>
            <person name="Imamovic A."/>
            <person name="Larimer J."/>
            <person name="McCowan C."/>
            <person name="Murphy C."/>
            <person name="Neiman D."/>
            <person name="Pearson M."/>
            <person name="Priest M."/>
            <person name="Roberts A."/>
            <person name="Saif S."/>
            <person name="Shea T."/>
            <person name="Sisk P."/>
            <person name="Sykes S."/>
            <person name="Wortman J."/>
            <person name="Nusbaum C."/>
            <person name="Birren B."/>
        </authorList>
    </citation>
    <scope>NUCLEOTIDE SEQUENCE [LARGE SCALE GENOMIC DNA]</scope>
    <source>
        <strain evidence="1 2">NIPH 809</strain>
    </source>
</reference>
<organism evidence="1 2">
    <name type="scientific">Acinetobacter proteolyticus</name>
    <dbReference type="NCBI Taxonomy" id="1776741"/>
    <lineage>
        <taxon>Bacteria</taxon>
        <taxon>Pseudomonadati</taxon>
        <taxon>Pseudomonadota</taxon>
        <taxon>Gammaproteobacteria</taxon>
        <taxon>Moraxellales</taxon>
        <taxon>Moraxellaceae</taxon>
        <taxon>Acinetobacter</taxon>
    </lineage>
</organism>
<comment type="caution">
    <text evidence="1">The sequence shown here is derived from an EMBL/GenBank/DDBJ whole genome shotgun (WGS) entry which is preliminary data.</text>
</comment>
<name>A0ABN0JIE1_9GAMM</name>
<keyword evidence="2" id="KW-1185">Reference proteome</keyword>